<dbReference type="Proteomes" id="UP000076632">
    <property type="component" value="Unassembled WGS sequence"/>
</dbReference>
<evidence type="ECO:0000313" key="3">
    <source>
        <dbReference type="Proteomes" id="UP000076632"/>
    </source>
</evidence>
<dbReference type="GeneID" id="28902038"/>
<organism evidence="2 3">
    <name type="scientific">Xylona heveae (strain CBS 132557 / TC161)</name>
    <dbReference type="NCBI Taxonomy" id="1328760"/>
    <lineage>
        <taxon>Eukaryota</taxon>
        <taxon>Fungi</taxon>
        <taxon>Dikarya</taxon>
        <taxon>Ascomycota</taxon>
        <taxon>Pezizomycotina</taxon>
        <taxon>Xylonomycetes</taxon>
        <taxon>Xylonales</taxon>
        <taxon>Xylonaceae</taxon>
        <taxon>Xylona</taxon>
    </lineage>
</organism>
<protein>
    <submittedName>
        <fullName evidence="2">Uncharacterized protein</fullName>
    </submittedName>
</protein>
<sequence>MPYLSPTTGRGSARSIHTGIRTQLWKVLDRASRDLGNTKSLKPVGTLRQNRRHKNEESSHATRRVENASKKILAVPVNQGEEILEFTPLEHDISLDPDFEDLFSDFEPLDEASSYSGENKLWDDESLLLEPLHKNEERQVPGEMSVTGDAHDEFVSLEKSQQSQGSFDLSVAETAALCNDGLSSQTSQLLDCDLFSGAGILDDCMFS</sequence>
<reference evidence="2 3" key="1">
    <citation type="journal article" date="2016" name="Fungal Biol.">
        <title>The genome of Xylona heveae provides a window into fungal endophytism.</title>
        <authorList>
            <person name="Gazis R."/>
            <person name="Kuo A."/>
            <person name="Riley R."/>
            <person name="LaButti K."/>
            <person name="Lipzen A."/>
            <person name="Lin J."/>
            <person name="Amirebrahimi M."/>
            <person name="Hesse C.N."/>
            <person name="Spatafora J.W."/>
            <person name="Henrissat B."/>
            <person name="Hainaut M."/>
            <person name="Grigoriev I.V."/>
            <person name="Hibbett D.S."/>
        </authorList>
    </citation>
    <scope>NUCLEOTIDE SEQUENCE [LARGE SCALE GENOMIC DNA]</scope>
    <source>
        <strain evidence="2 3">TC161</strain>
    </source>
</reference>
<keyword evidence="3" id="KW-1185">Reference proteome</keyword>
<dbReference type="RefSeq" id="XP_018191343.1">
    <property type="nucleotide sequence ID" value="XM_018336901.1"/>
</dbReference>
<proteinExistence type="predicted"/>
<accession>A0A165J674</accession>
<dbReference type="EMBL" id="KV407455">
    <property type="protein sequence ID" value="KZF25788.1"/>
    <property type="molecule type" value="Genomic_DNA"/>
</dbReference>
<feature type="compositionally biased region" description="Basic and acidic residues" evidence="1">
    <location>
        <begin position="54"/>
        <end position="64"/>
    </location>
</feature>
<name>A0A165J674_XYLHT</name>
<dbReference type="InParanoid" id="A0A165J674"/>
<gene>
    <name evidence="2" type="ORF">L228DRAFT_83746</name>
</gene>
<feature type="region of interest" description="Disordered" evidence="1">
    <location>
        <begin position="36"/>
        <end position="64"/>
    </location>
</feature>
<dbReference type="AlphaFoldDB" id="A0A165J674"/>
<evidence type="ECO:0000313" key="2">
    <source>
        <dbReference type="EMBL" id="KZF25788.1"/>
    </source>
</evidence>
<evidence type="ECO:0000256" key="1">
    <source>
        <dbReference type="SAM" id="MobiDB-lite"/>
    </source>
</evidence>